<dbReference type="RefSeq" id="XP_069231870.1">
    <property type="nucleotide sequence ID" value="XM_069371177.1"/>
</dbReference>
<gene>
    <name evidence="1" type="ORF">WHR41_02571</name>
</gene>
<keyword evidence="2" id="KW-1185">Reference proteome</keyword>
<name>A0AB34KVC1_9PEZI</name>
<dbReference type="EMBL" id="JAAQHG020000006">
    <property type="protein sequence ID" value="KAL1588765.1"/>
    <property type="molecule type" value="Genomic_DNA"/>
</dbReference>
<dbReference type="AlphaFoldDB" id="A0AB34KVC1"/>
<evidence type="ECO:0000313" key="1">
    <source>
        <dbReference type="EMBL" id="KAL1588765.1"/>
    </source>
</evidence>
<proteinExistence type="predicted"/>
<dbReference type="GeneID" id="96004015"/>
<protein>
    <submittedName>
        <fullName evidence="1">Uncharacterized protein</fullName>
    </submittedName>
</protein>
<dbReference type="Proteomes" id="UP000803884">
    <property type="component" value="Unassembled WGS sequence"/>
</dbReference>
<accession>A0AB34KVC1</accession>
<comment type="caution">
    <text evidence="1">The sequence shown here is derived from an EMBL/GenBank/DDBJ whole genome shotgun (WGS) entry which is preliminary data.</text>
</comment>
<organism evidence="1 2">
    <name type="scientific">Cladosporium halotolerans</name>
    <dbReference type="NCBI Taxonomy" id="1052096"/>
    <lineage>
        <taxon>Eukaryota</taxon>
        <taxon>Fungi</taxon>
        <taxon>Dikarya</taxon>
        <taxon>Ascomycota</taxon>
        <taxon>Pezizomycotina</taxon>
        <taxon>Dothideomycetes</taxon>
        <taxon>Dothideomycetidae</taxon>
        <taxon>Cladosporiales</taxon>
        <taxon>Cladosporiaceae</taxon>
        <taxon>Cladosporium</taxon>
    </lineage>
</organism>
<reference evidence="1 2" key="1">
    <citation type="journal article" date="2020" name="Microbiol. Resour. Announc.">
        <title>Draft Genome Sequence of a Cladosporium Species Isolated from the Mesophotic Ascidian Didemnum maculosum.</title>
        <authorList>
            <person name="Gioti A."/>
            <person name="Siaperas R."/>
            <person name="Nikolaivits E."/>
            <person name="Le Goff G."/>
            <person name="Ouazzani J."/>
            <person name="Kotoulas G."/>
            <person name="Topakas E."/>
        </authorList>
    </citation>
    <scope>NUCLEOTIDE SEQUENCE [LARGE SCALE GENOMIC DNA]</scope>
    <source>
        <strain evidence="1 2">TM138-S3</strain>
    </source>
</reference>
<evidence type="ECO:0000313" key="2">
    <source>
        <dbReference type="Proteomes" id="UP000803884"/>
    </source>
</evidence>
<sequence>MASVDCLQILLQHDLVQSGQHHPWTSQVGFRTAHIRPSYRRLGHREFCSIIPSPTLSSLSRIDRVASEGILQ</sequence>